<gene>
    <name evidence="2" type="ORF">SAMN05660909_02636</name>
</gene>
<dbReference type="EMBL" id="FNRL01000010">
    <property type="protein sequence ID" value="SEA59757.1"/>
    <property type="molecule type" value="Genomic_DNA"/>
</dbReference>
<dbReference type="GO" id="GO:0016491">
    <property type="term" value="F:oxidoreductase activity"/>
    <property type="evidence" value="ECO:0007669"/>
    <property type="project" value="InterPro"/>
</dbReference>
<dbReference type="STRING" id="408074.SAMN05660909_02636"/>
<feature type="domain" description="DSBA-like thioredoxin" evidence="1">
    <location>
        <begin position="3"/>
        <end position="204"/>
    </location>
</feature>
<dbReference type="InterPro" id="IPR036249">
    <property type="entry name" value="Thioredoxin-like_sf"/>
</dbReference>
<evidence type="ECO:0000313" key="3">
    <source>
        <dbReference type="Proteomes" id="UP000199656"/>
    </source>
</evidence>
<evidence type="ECO:0000313" key="2">
    <source>
        <dbReference type="EMBL" id="SEA59757.1"/>
    </source>
</evidence>
<dbReference type="Proteomes" id="UP000199656">
    <property type="component" value="Unassembled WGS sequence"/>
</dbReference>
<dbReference type="Pfam" id="PF01323">
    <property type="entry name" value="DSBA"/>
    <property type="match status" value="1"/>
</dbReference>
<dbReference type="AlphaFoldDB" id="A0A1H4CHB8"/>
<dbReference type="PANTHER" id="PTHR13887:SF41">
    <property type="entry name" value="THIOREDOXIN SUPERFAMILY PROTEIN"/>
    <property type="match status" value="1"/>
</dbReference>
<dbReference type="SUPFAM" id="SSF52833">
    <property type="entry name" value="Thioredoxin-like"/>
    <property type="match status" value="1"/>
</dbReference>
<dbReference type="RefSeq" id="WP_089762339.1">
    <property type="nucleotide sequence ID" value="NZ_BKAT01000007.1"/>
</dbReference>
<dbReference type="CDD" id="cd03024">
    <property type="entry name" value="DsbA_FrnE"/>
    <property type="match status" value="1"/>
</dbReference>
<accession>A0A1H4CHB8</accession>
<sequence>MKVEIWSDIMCPFCYIGKRRFEAALEQFPGKDEITVEWKSFQLNPNLKSQPGKDVYDYVAEMKGQSRDWSVAMHDQLAQTASEVGLTYNFDKAVIANSFDAHRIIQLAKKHGLGDQAEERFFHAYFTEGKDVSNPEVLQELGESIGLEKEEVAEVLRSRDLADAVNKDVYEAQQLGIRGVPFFVLDRKYGVSGAQPSEAFTQALNQAFGEWKSAQPALKTPDGLDGQVCTPDGNCN</sequence>
<reference evidence="3" key="1">
    <citation type="submission" date="2016-10" db="EMBL/GenBank/DDBJ databases">
        <authorList>
            <person name="Varghese N."/>
            <person name="Submissions S."/>
        </authorList>
    </citation>
    <scope>NUCLEOTIDE SEQUENCE [LARGE SCALE GENOMIC DNA]</scope>
    <source>
        <strain evidence="3">DSM 23920</strain>
    </source>
</reference>
<organism evidence="2 3">
    <name type="scientific">Chitinophaga terrae</name>
    <name type="common">ex Kim and Jung 2007</name>
    <dbReference type="NCBI Taxonomy" id="408074"/>
    <lineage>
        <taxon>Bacteria</taxon>
        <taxon>Pseudomonadati</taxon>
        <taxon>Bacteroidota</taxon>
        <taxon>Chitinophagia</taxon>
        <taxon>Chitinophagales</taxon>
        <taxon>Chitinophagaceae</taxon>
        <taxon>Chitinophaga</taxon>
    </lineage>
</organism>
<keyword evidence="2" id="KW-0413">Isomerase</keyword>
<proteinExistence type="predicted"/>
<name>A0A1H4CHB8_9BACT</name>
<protein>
    <submittedName>
        <fullName evidence="2">Predicted dithiol-disulfide isomerase, DsbA family</fullName>
    </submittedName>
</protein>
<keyword evidence="3" id="KW-1185">Reference proteome</keyword>
<dbReference type="OrthoDB" id="9799122at2"/>
<dbReference type="GO" id="GO:0016853">
    <property type="term" value="F:isomerase activity"/>
    <property type="evidence" value="ECO:0007669"/>
    <property type="project" value="UniProtKB-KW"/>
</dbReference>
<dbReference type="PANTHER" id="PTHR13887">
    <property type="entry name" value="GLUTATHIONE S-TRANSFERASE KAPPA"/>
    <property type="match status" value="1"/>
</dbReference>
<dbReference type="InterPro" id="IPR001853">
    <property type="entry name" value="DSBA-like_thioredoxin_dom"/>
</dbReference>
<evidence type="ECO:0000259" key="1">
    <source>
        <dbReference type="Pfam" id="PF01323"/>
    </source>
</evidence>
<dbReference type="Gene3D" id="3.40.30.10">
    <property type="entry name" value="Glutaredoxin"/>
    <property type="match status" value="1"/>
</dbReference>